<dbReference type="AlphaFoldDB" id="A0A0A9ER62"/>
<evidence type="ECO:0000313" key="1">
    <source>
        <dbReference type="EMBL" id="JAE02567.1"/>
    </source>
</evidence>
<reference evidence="1" key="2">
    <citation type="journal article" date="2015" name="Data Brief">
        <title>Shoot transcriptome of the giant reed, Arundo donax.</title>
        <authorList>
            <person name="Barrero R.A."/>
            <person name="Guerrero F.D."/>
            <person name="Moolhuijzen P."/>
            <person name="Goolsby J.A."/>
            <person name="Tidwell J."/>
            <person name="Bellgard S.E."/>
            <person name="Bellgard M.I."/>
        </authorList>
    </citation>
    <scope>NUCLEOTIDE SEQUENCE</scope>
    <source>
        <tissue evidence="1">Shoot tissue taken approximately 20 cm above the soil surface</tissue>
    </source>
</reference>
<sequence>MVVQIISLTSKRISNLDGHLQQTVRFWGQTVRYSIISPKDFGHSKDTTDSKGKRAPDCFCLYIVEQDFFLSFLACSLPCFQTVTTSSPLHSLFLCG</sequence>
<name>A0A0A9ER62_ARUDO</name>
<organism evidence="1">
    <name type="scientific">Arundo donax</name>
    <name type="common">Giant reed</name>
    <name type="synonym">Donax arundinaceus</name>
    <dbReference type="NCBI Taxonomy" id="35708"/>
    <lineage>
        <taxon>Eukaryota</taxon>
        <taxon>Viridiplantae</taxon>
        <taxon>Streptophyta</taxon>
        <taxon>Embryophyta</taxon>
        <taxon>Tracheophyta</taxon>
        <taxon>Spermatophyta</taxon>
        <taxon>Magnoliopsida</taxon>
        <taxon>Liliopsida</taxon>
        <taxon>Poales</taxon>
        <taxon>Poaceae</taxon>
        <taxon>PACMAD clade</taxon>
        <taxon>Arundinoideae</taxon>
        <taxon>Arundineae</taxon>
        <taxon>Arundo</taxon>
    </lineage>
</organism>
<dbReference type="EMBL" id="GBRH01195329">
    <property type="protein sequence ID" value="JAE02567.1"/>
    <property type="molecule type" value="Transcribed_RNA"/>
</dbReference>
<reference evidence="1" key="1">
    <citation type="submission" date="2014-09" db="EMBL/GenBank/DDBJ databases">
        <authorList>
            <person name="Magalhaes I.L.F."/>
            <person name="Oliveira U."/>
            <person name="Santos F.R."/>
            <person name="Vidigal T.H.D.A."/>
            <person name="Brescovit A.D."/>
            <person name="Santos A.J."/>
        </authorList>
    </citation>
    <scope>NUCLEOTIDE SEQUENCE</scope>
    <source>
        <tissue evidence="1">Shoot tissue taken approximately 20 cm above the soil surface</tissue>
    </source>
</reference>
<accession>A0A0A9ER62</accession>
<proteinExistence type="predicted"/>
<protein>
    <submittedName>
        <fullName evidence="1">Uncharacterized protein</fullName>
    </submittedName>
</protein>